<dbReference type="Gene3D" id="3.10.350.10">
    <property type="entry name" value="LysM domain"/>
    <property type="match status" value="4"/>
</dbReference>
<dbReference type="SUPFAM" id="SSF54106">
    <property type="entry name" value="LysM domain"/>
    <property type="match status" value="4"/>
</dbReference>
<gene>
    <name evidence="3" type="ORF">GCM10022423_26210</name>
</gene>
<sequence length="634" mass="72652">MRELLTISLVFVLSFNKISAQDSIIEHKIQKGETAYFIAQKYKVSVDEIYKLNPESQNGIKDNQIIKIPLHQSENTNLKQQTHIVAPKETLFGLSKQYHVSVEALHNANQEMLAGGLQIGQELVIPQNSDNETKSEIGVSSKVTHLVAAKESLFSIARQYNVSVQDLENQNKDILVNGLQIGQTISIPNKRKTLDGRVRVINQETVFHIVEPKETKFSISKKYGISIDQLESQNPEIVNGLIVGNKLAINTKEIKPANESEELMLALAEKQVVVEKTKAKTVEIEDLKDRLVVQKEMNQKIIKINDLKVNLNDMNGSKENSVEKLRLVLEANKNVQDVLMAKLDSLVNTMNSDLKELKRMDILNVDESKRLEKLSYESIGKTNDLSSQLKKELAENRKAYAGLMNKVEKIAVEENQEYKKKIRESEKNNNTSSLQQRLSIEEIKRYKIDQEKADAQNQRLIAKIDSLDTQKQIEVKRHISKASYYSIEARKFDDKLALVKLKKYQNEAVKKSNSTETSKALSVEEMRRELKDNPLKNEKNIKIEVYDNLKEVSNGYYLVLGIFTDAVPRDKLIMQLIDSGNFNASFFFNVNSLSYYVYADKFQNMEEVLYQCKKKEEDELYKNIIITKLEIDLR</sequence>
<feature type="coiled-coil region" evidence="1">
    <location>
        <begin position="408"/>
        <end position="470"/>
    </location>
</feature>
<keyword evidence="4" id="KW-1185">Reference proteome</keyword>
<name>A0ABP7GNL1_9FLAO</name>
<dbReference type="PANTHER" id="PTHR33734:SF22">
    <property type="entry name" value="MEMBRANE-BOUND LYTIC MUREIN TRANSGLYCOSYLASE D"/>
    <property type="match status" value="1"/>
</dbReference>
<dbReference type="PANTHER" id="PTHR33734">
    <property type="entry name" value="LYSM DOMAIN-CONTAINING GPI-ANCHORED PROTEIN 2"/>
    <property type="match status" value="1"/>
</dbReference>
<comment type="caution">
    <text evidence="3">The sequence shown here is derived from an EMBL/GenBank/DDBJ whole genome shotgun (WGS) entry which is preliminary data.</text>
</comment>
<evidence type="ECO:0000313" key="4">
    <source>
        <dbReference type="Proteomes" id="UP001500748"/>
    </source>
</evidence>
<reference evidence="4" key="1">
    <citation type="journal article" date="2019" name="Int. J. Syst. Evol. Microbiol.">
        <title>The Global Catalogue of Microorganisms (GCM) 10K type strain sequencing project: providing services to taxonomists for standard genome sequencing and annotation.</title>
        <authorList>
            <consortium name="The Broad Institute Genomics Platform"/>
            <consortium name="The Broad Institute Genome Sequencing Center for Infectious Disease"/>
            <person name="Wu L."/>
            <person name="Ma J."/>
        </authorList>
    </citation>
    <scope>NUCLEOTIDE SEQUENCE [LARGE SCALE GENOMIC DNA]</scope>
    <source>
        <strain evidence="4">JCM 17337</strain>
    </source>
</reference>
<dbReference type="Pfam" id="PF01476">
    <property type="entry name" value="LysM"/>
    <property type="match status" value="4"/>
</dbReference>
<feature type="domain" description="LysM" evidence="2">
    <location>
        <begin position="81"/>
        <end position="125"/>
    </location>
</feature>
<protein>
    <submittedName>
        <fullName evidence="3">LysM domain-containing protein</fullName>
    </submittedName>
</protein>
<dbReference type="InterPro" id="IPR018392">
    <property type="entry name" value="LysM"/>
</dbReference>
<dbReference type="InterPro" id="IPR036779">
    <property type="entry name" value="LysM_dom_sf"/>
</dbReference>
<evidence type="ECO:0000256" key="1">
    <source>
        <dbReference type="SAM" id="Coils"/>
    </source>
</evidence>
<organism evidence="3 4">
    <name type="scientific">Flavobacterium ginsengiterrae</name>
    <dbReference type="NCBI Taxonomy" id="871695"/>
    <lineage>
        <taxon>Bacteria</taxon>
        <taxon>Pseudomonadati</taxon>
        <taxon>Bacteroidota</taxon>
        <taxon>Flavobacteriia</taxon>
        <taxon>Flavobacteriales</taxon>
        <taxon>Flavobacteriaceae</taxon>
        <taxon>Flavobacterium</taxon>
    </lineage>
</organism>
<evidence type="ECO:0000313" key="3">
    <source>
        <dbReference type="EMBL" id="GAA3771029.1"/>
    </source>
</evidence>
<feature type="domain" description="LysM" evidence="2">
    <location>
        <begin position="25"/>
        <end position="68"/>
    </location>
</feature>
<dbReference type="CDD" id="cd00118">
    <property type="entry name" value="LysM"/>
    <property type="match status" value="4"/>
</dbReference>
<evidence type="ECO:0000259" key="2">
    <source>
        <dbReference type="PROSITE" id="PS51782"/>
    </source>
</evidence>
<accession>A0ABP7GNL1</accession>
<dbReference type="PROSITE" id="PS51782">
    <property type="entry name" value="LYSM"/>
    <property type="match status" value="4"/>
</dbReference>
<dbReference type="SMART" id="SM00257">
    <property type="entry name" value="LysM"/>
    <property type="match status" value="4"/>
</dbReference>
<feature type="domain" description="LysM" evidence="2">
    <location>
        <begin position="143"/>
        <end position="187"/>
    </location>
</feature>
<keyword evidence="1" id="KW-0175">Coiled coil</keyword>
<dbReference type="RefSeq" id="WP_345145020.1">
    <property type="nucleotide sequence ID" value="NZ_BAABDU010000004.1"/>
</dbReference>
<dbReference type="EMBL" id="BAABDU010000004">
    <property type="protein sequence ID" value="GAA3771029.1"/>
    <property type="molecule type" value="Genomic_DNA"/>
</dbReference>
<proteinExistence type="predicted"/>
<dbReference type="Proteomes" id="UP001500748">
    <property type="component" value="Unassembled WGS sequence"/>
</dbReference>
<feature type="domain" description="LysM" evidence="2">
    <location>
        <begin position="206"/>
        <end position="249"/>
    </location>
</feature>